<evidence type="ECO:0000256" key="2">
    <source>
        <dbReference type="SAM" id="Phobius"/>
    </source>
</evidence>
<reference evidence="3 4" key="1">
    <citation type="submission" date="2017-09" db="EMBL/GenBank/DDBJ databases">
        <title>The draft genome sequences of Marinobacter guineae M3B.</title>
        <authorList>
            <person name="Cao J."/>
        </authorList>
    </citation>
    <scope>NUCLEOTIDE SEQUENCE [LARGE SCALE GENOMIC DNA]</scope>
    <source>
        <strain evidence="3 4">M3B</strain>
    </source>
</reference>
<organism evidence="3 4">
    <name type="scientific">Marinobacter guineae</name>
    <dbReference type="NCBI Taxonomy" id="432303"/>
    <lineage>
        <taxon>Bacteria</taxon>
        <taxon>Pseudomonadati</taxon>
        <taxon>Pseudomonadota</taxon>
        <taxon>Gammaproteobacteria</taxon>
        <taxon>Pseudomonadales</taxon>
        <taxon>Marinobacteraceae</taxon>
        <taxon>Marinobacter</taxon>
    </lineage>
</organism>
<keyword evidence="4" id="KW-1185">Reference proteome</keyword>
<dbReference type="EMBL" id="NTFI01000003">
    <property type="protein sequence ID" value="PHQ25482.1"/>
    <property type="molecule type" value="Genomic_DNA"/>
</dbReference>
<evidence type="ECO:0000313" key="4">
    <source>
        <dbReference type="Proteomes" id="UP000229044"/>
    </source>
</evidence>
<keyword evidence="2" id="KW-1133">Transmembrane helix</keyword>
<dbReference type="AlphaFoldDB" id="A0A2G1VFM9"/>
<accession>A0A2G1VFM9</accession>
<dbReference type="Proteomes" id="UP000229044">
    <property type="component" value="Unassembled WGS sequence"/>
</dbReference>
<sequence length="134" mass="15547">MSWFKIFSAVLVANIVSWIIVTVLGWFIFFVVLDSFNDALGKRLSTPTDIEFPTISEPSAPSPTPEEIQARQERETRLADERRRAKHEAARKQNAISQSKKSCDFWTAQYKQDRDPESRGYRDMACSRYRNLLN</sequence>
<name>A0A2G1VFM9_9GAMM</name>
<proteinExistence type="predicted"/>
<feature type="compositionally biased region" description="Basic and acidic residues" evidence="1">
    <location>
        <begin position="68"/>
        <end position="91"/>
    </location>
</feature>
<evidence type="ECO:0000313" key="3">
    <source>
        <dbReference type="EMBL" id="PHQ25482.1"/>
    </source>
</evidence>
<dbReference type="OrthoDB" id="6370807at2"/>
<feature type="region of interest" description="Disordered" evidence="1">
    <location>
        <begin position="51"/>
        <end position="99"/>
    </location>
</feature>
<feature type="transmembrane region" description="Helical" evidence="2">
    <location>
        <begin position="6"/>
        <end position="33"/>
    </location>
</feature>
<keyword evidence="2" id="KW-0472">Membrane</keyword>
<comment type="caution">
    <text evidence="3">The sequence shown here is derived from an EMBL/GenBank/DDBJ whole genome shotgun (WGS) entry which is preliminary data.</text>
</comment>
<evidence type="ECO:0000256" key="1">
    <source>
        <dbReference type="SAM" id="MobiDB-lite"/>
    </source>
</evidence>
<protein>
    <submittedName>
        <fullName evidence="3">Uncharacterized protein</fullName>
    </submittedName>
</protein>
<dbReference type="RefSeq" id="WP_099618788.1">
    <property type="nucleotide sequence ID" value="NZ_KZ319340.1"/>
</dbReference>
<keyword evidence="2" id="KW-0812">Transmembrane</keyword>
<gene>
    <name evidence="3" type="ORF">CLH62_14260</name>
</gene>